<dbReference type="Pfam" id="PF13649">
    <property type="entry name" value="Methyltransf_25"/>
    <property type="match status" value="1"/>
</dbReference>
<keyword evidence="2" id="KW-0808">Transferase</keyword>
<dbReference type="GO" id="GO:0032259">
    <property type="term" value="P:methylation"/>
    <property type="evidence" value="ECO:0007669"/>
    <property type="project" value="UniProtKB-KW"/>
</dbReference>
<name>A0ABW1CHP2_9ACTN</name>
<dbReference type="PANTHER" id="PTHR43464:SF19">
    <property type="entry name" value="UBIQUINONE BIOSYNTHESIS O-METHYLTRANSFERASE, MITOCHONDRIAL"/>
    <property type="match status" value="1"/>
</dbReference>
<proteinExistence type="predicted"/>
<dbReference type="SUPFAM" id="SSF53335">
    <property type="entry name" value="S-adenosyl-L-methionine-dependent methyltransferases"/>
    <property type="match status" value="1"/>
</dbReference>
<accession>A0ABW1CHP2</accession>
<dbReference type="InterPro" id="IPR029063">
    <property type="entry name" value="SAM-dependent_MTases_sf"/>
</dbReference>
<dbReference type="PANTHER" id="PTHR43464">
    <property type="entry name" value="METHYLTRANSFERASE"/>
    <property type="match status" value="1"/>
</dbReference>
<gene>
    <name evidence="5" type="ORF">ACFPZ3_12190</name>
</gene>
<comment type="caution">
    <text evidence="5">The sequence shown here is derived from an EMBL/GenBank/DDBJ whole genome shotgun (WGS) entry which is preliminary data.</text>
</comment>
<evidence type="ECO:0000313" key="5">
    <source>
        <dbReference type="EMBL" id="MFC5824609.1"/>
    </source>
</evidence>
<sequence>MGLIRALLSRAHGGVFTLLTLVPAPGQGRILRRYFDWWHRNPDPWGYATESYELFKYRRTLEVLPASGYRTILDVGCSEGLFTRQLAEAYPDARVTGLDISERALSRARAGAARSGIRFLAMDLLAERPEGVFDLVVCGEMLYYLGGGARLRLASKRLSSLITVGGFLVLVHPWPGARRLYRYLDGDLLLKAAGEHVEEFSGQRFAITLYQRV</sequence>
<dbReference type="CDD" id="cd02440">
    <property type="entry name" value="AdoMet_MTases"/>
    <property type="match status" value="1"/>
</dbReference>
<dbReference type="RefSeq" id="WP_379514136.1">
    <property type="nucleotide sequence ID" value="NZ_JBHSPA010000016.1"/>
</dbReference>
<dbReference type="Gene3D" id="3.40.50.150">
    <property type="entry name" value="Vaccinia Virus protein VP39"/>
    <property type="match status" value="1"/>
</dbReference>
<evidence type="ECO:0000256" key="2">
    <source>
        <dbReference type="ARBA" id="ARBA00022679"/>
    </source>
</evidence>
<reference evidence="6" key="1">
    <citation type="journal article" date="2019" name="Int. J. Syst. Evol. Microbiol.">
        <title>The Global Catalogue of Microorganisms (GCM) 10K type strain sequencing project: providing services to taxonomists for standard genome sequencing and annotation.</title>
        <authorList>
            <consortium name="The Broad Institute Genomics Platform"/>
            <consortium name="The Broad Institute Genome Sequencing Center for Infectious Disease"/>
            <person name="Wu L."/>
            <person name="Ma J."/>
        </authorList>
    </citation>
    <scope>NUCLEOTIDE SEQUENCE [LARGE SCALE GENOMIC DNA]</scope>
    <source>
        <strain evidence="6">CCUG 53903</strain>
    </source>
</reference>
<dbReference type="EMBL" id="JBHSPA010000016">
    <property type="protein sequence ID" value="MFC5824609.1"/>
    <property type="molecule type" value="Genomic_DNA"/>
</dbReference>
<dbReference type="Proteomes" id="UP001596058">
    <property type="component" value="Unassembled WGS sequence"/>
</dbReference>
<evidence type="ECO:0000259" key="4">
    <source>
        <dbReference type="Pfam" id="PF13649"/>
    </source>
</evidence>
<keyword evidence="1 5" id="KW-0489">Methyltransferase</keyword>
<organism evidence="5 6">
    <name type="scientific">Nonomuraea insulae</name>
    <dbReference type="NCBI Taxonomy" id="1616787"/>
    <lineage>
        <taxon>Bacteria</taxon>
        <taxon>Bacillati</taxon>
        <taxon>Actinomycetota</taxon>
        <taxon>Actinomycetes</taxon>
        <taxon>Streptosporangiales</taxon>
        <taxon>Streptosporangiaceae</taxon>
        <taxon>Nonomuraea</taxon>
    </lineage>
</organism>
<dbReference type="GO" id="GO:0008168">
    <property type="term" value="F:methyltransferase activity"/>
    <property type="evidence" value="ECO:0007669"/>
    <property type="project" value="UniProtKB-KW"/>
</dbReference>
<evidence type="ECO:0000313" key="6">
    <source>
        <dbReference type="Proteomes" id="UP001596058"/>
    </source>
</evidence>
<feature type="domain" description="Methyltransferase" evidence="4">
    <location>
        <begin position="72"/>
        <end position="146"/>
    </location>
</feature>
<keyword evidence="6" id="KW-1185">Reference proteome</keyword>
<keyword evidence="3" id="KW-0949">S-adenosyl-L-methionine</keyword>
<evidence type="ECO:0000256" key="3">
    <source>
        <dbReference type="ARBA" id="ARBA00022691"/>
    </source>
</evidence>
<protein>
    <submittedName>
        <fullName evidence="5">Class I SAM-dependent methyltransferase</fullName>
    </submittedName>
</protein>
<evidence type="ECO:0000256" key="1">
    <source>
        <dbReference type="ARBA" id="ARBA00022603"/>
    </source>
</evidence>
<dbReference type="InterPro" id="IPR041698">
    <property type="entry name" value="Methyltransf_25"/>
</dbReference>